<feature type="chain" id="PRO_5042508627" evidence="1">
    <location>
        <begin position="20"/>
        <end position="188"/>
    </location>
</feature>
<keyword evidence="1" id="KW-0732">Signal</keyword>
<protein>
    <submittedName>
        <fullName evidence="2">Uncharacterized protein</fullName>
    </submittedName>
</protein>
<proteinExistence type="predicted"/>
<reference evidence="2" key="2">
    <citation type="journal article" date="2022" name="Elife">
        <title>Obligate sexual reproduction of a homothallic fungus closely related to the Cryptococcus pathogenic species complex.</title>
        <authorList>
            <person name="Passer A.R."/>
            <person name="Clancey S.A."/>
            <person name="Shea T."/>
            <person name="David-Palma M."/>
            <person name="Averette A.F."/>
            <person name="Boekhout T."/>
            <person name="Porcel B.M."/>
            <person name="Nowrousian M."/>
            <person name="Cuomo C.A."/>
            <person name="Sun S."/>
            <person name="Heitman J."/>
            <person name="Coelho M.A."/>
        </authorList>
    </citation>
    <scope>NUCLEOTIDE SEQUENCE</scope>
    <source>
        <strain evidence="2">CBS 7841</strain>
    </source>
</reference>
<dbReference type="Proteomes" id="UP000094043">
    <property type="component" value="Chromosome 3"/>
</dbReference>
<sequence>MRFTSILAAALPMVGFVFAAPLTLKAPVAVLEVRSNTASGSDYTKTLTTLDDTIKSLALTVNSTEDEISSVLNQVLEAISSARAKVPVAKRDLSAEDRLVARQASNQVTGLLGTVVEDLNTLVAPLEGVLSKVPVAGSLVNKINAATAQLVGTLDKVVGGVANPLVGNLKSLGVDLNPLLGGLLSNLS</sequence>
<reference evidence="2" key="3">
    <citation type="submission" date="2024-01" db="EMBL/GenBank/DDBJ databases">
        <authorList>
            <person name="Coelho M.A."/>
            <person name="David-Palma M."/>
            <person name="Shea T."/>
            <person name="Sun S."/>
            <person name="Cuomo C.A."/>
            <person name="Heitman J."/>
        </authorList>
    </citation>
    <scope>NUCLEOTIDE SEQUENCE</scope>
    <source>
        <strain evidence="2">CBS 7841</strain>
    </source>
</reference>
<gene>
    <name evidence="2" type="ORF">L203_103055</name>
</gene>
<dbReference type="RefSeq" id="XP_066068559.1">
    <property type="nucleotide sequence ID" value="XM_066212462.1"/>
</dbReference>
<reference evidence="2" key="1">
    <citation type="submission" date="2016-06" db="EMBL/GenBank/DDBJ databases">
        <authorList>
            <person name="Cuomo C."/>
            <person name="Litvintseva A."/>
            <person name="Heitman J."/>
            <person name="Chen Y."/>
            <person name="Sun S."/>
            <person name="Springer D."/>
            <person name="Dromer F."/>
            <person name="Young S."/>
            <person name="Zeng Q."/>
            <person name="Chapman S."/>
            <person name="Gujja S."/>
            <person name="Saif S."/>
            <person name="Birren B."/>
        </authorList>
    </citation>
    <scope>NUCLEOTIDE SEQUENCE</scope>
    <source>
        <strain evidence="2">CBS 7841</strain>
    </source>
</reference>
<dbReference type="AlphaFoldDB" id="A0AAJ8JT42"/>
<keyword evidence="3" id="KW-1185">Reference proteome</keyword>
<feature type="signal peptide" evidence="1">
    <location>
        <begin position="1"/>
        <end position="19"/>
    </location>
</feature>
<evidence type="ECO:0000313" key="2">
    <source>
        <dbReference type="EMBL" id="WVN87859.1"/>
    </source>
</evidence>
<dbReference type="EMBL" id="CP143786">
    <property type="protein sequence ID" value="WVN87859.1"/>
    <property type="molecule type" value="Genomic_DNA"/>
</dbReference>
<evidence type="ECO:0000313" key="3">
    <source>
        <dbReference type="Proteomes" id="UP000094043"/>
    </source>
</evidence>
<evidence type="ECO:0000256" key="1">
    <source>
        <dbReference type="SAM" id="SignalP"/>
    </source>
</evidence>
<dbReference type="KEGG" id="cdep:91087266"/>
<name>A0AAJ8JT42_9TREE</name>
<accession>A0AAJ8JT42</accession>
<organism evidence="2 3">
    <name type="scientific">Cryptococcus depauperatus CBS 7841</name>
    <dbReference type="NCBI Taxonomy" id="1295531"/>
    <lineage>
        <taxon>Eukaryota</taxon>
        <taxon>Fungi</taxon>
        <taxon>Dikarya</taxon>
        <taxon>Basidiomycota</taxon>
        <taxon>Agaricomycotina</taxon>
        <taxon>Tremellomycetes</taxon>
        <taxon>Tremellales</taxon>
        <taxon>Cryptococcaceae</taxon>
        <taxon>Cryptococcus</taxon>
    </lineage>
</organism>
<dbReference type="GeneID" id="91087266"/>